<dbReference type="SUPFAM" id="SSF52091">
    <property type="entry name" value="SpoIIaa-like"/>
    <property type="match status" value="1"/>
</dbReference>
<evidence type="ECO:0000313" key="3">
    <source>
        <dbReference type="EMBL" id="WFT74077.1"/>
    </source>
</evidence>
<dbReference type="CDD" id="cd07041">
    <property type="entry name" value="STAS_RsbR_RsbS_like"/>
    <property type="match status" value="1"/>
</dbReference>
<evidence type="ECO:0000256" key="1">
    <source>
        <dbReference type="ARBA" id="ARBA00022553"/>
    </source>
</evidence>
<dbReference type="EMBL" id="CP121671">
    <property type="protein sequence ID" value="WFT74077.1"/>
    <property type="molecule type" value="Genomic_DNA"/>
</dbReference>
<dbReference type="PROSITE" id="PS50801">
    <property type="entry name" value="STAS"/>
    <property type="match status" value="1"/>
</dbReference>
<dbReference type="PANTHER" id="PTHR33745:SF3">
    <property type="entry name" value="RSBT CO-ANTAGONIST PROTEIN RSBRC"/>
    <property type="match status" value="1"/>
</dbReference>
<proteinExistence type="predicted"/>
<protein>
    <submittedName>
        <fullName evidence="3">STAS domain-containing protein</fullName>
    </submittedName>
</protein>
<dbReference type="PANTHER" id="PTHR33745">
    <property type="entry name" value="RSBT ANTAGONIST PROTEIN RSBS-RELATED"/>
    <property type="match status" value="1"/>
</dbReference>
<organism evidence="3 4">
    <name type="scientific">Halobacillus naozhouensis</name>
    <dbReference type="NCBI Taxonomy" id="554880"/>
    <lineage>
        <taxon>Bacteria</taxon>
        <taxon>Bacillati</taxon>
        <taxon>Bacillota</taxon>
        <taxon>Bacilli</taxon>
        <taxon>Bacillales</taxon>
        <taxon>Bacillaceae</taxon>
        <taxon>Halobacillus</taxon>
    </lineage>
</organism>
<reference evidence="3 4" key="1">
    <citation type="submission" date="2023-04" db="EMBL/GenBank/DDBJ databases">
        <title>Genome sequence of Halobacillus naozhouensis KACC 21980.</title>
        <authorList>
            <person name="Kim S."/>
            <person name="Heo J."/>
            <person name="Kwon S.-W."/>
        </authorList>
    </citation>
    <scope>NUCLEOTIDE SEQUENCE [LARGE SCALE GENOMIC DNA]</scope>
    <source>
        <strain evidence="3 4">KCTC 13234</strain>
    </source>
</reference>
<keyword evidence="1" id="KW-0597">Phosphoprotein</keyword>
<dbReference type="InterPro" id="IPR051932">
    <property type="entry name" value="Bact_StressResp_Reg"/>
</dbReference>
<accession>A0ABY8IW83</accession>
<gene>
    <name evidence="3" type="ORF">P9989_17140</name>
</gene>
<name>A0ABY8IW83_9BACI</name>
<dbReference type="Proteomes" id="UP001221597">
    <property type="component" value="Chromosome"/>
</dbReference>
<dbReference type="Pfam" id="PF01740">
    <property type="entry name" value="STAS"/>
    <property type="match status" value="1"/>
</dbReference>
<evidence type="ECO:0000313" key="4">
    <source>
        <dbReference type="Proteomes" id="UP001221597"/>
    </source>
</evidence>
<evidence type="ECO:0000259" key="2">
    <source>
        <dbReference type="PROSITE" id="PS50801"/>
    </source>
</evidence>
<dbReference type="InterPro" id="IPR002645">
    <property type="entry name" value="STAS_dom"/>
</dbReference>
<keyword evidence="4" id="KW-1185">Reference proteome</keyword>
<sequence>MQNKFNELGSSLYQHSDSIAEKALEAQEFVEFKSQVNKSLQTQITQETTNSLIEYIGSKLQNNEGTKGVRNLAGTKGDEAAINEQLVTTTLSTIPFIEKGIWEFFKEKCLELDFSVSEVIELNQIINPLISEFSYYYVSSFVENNTRQKEDFNKKLTELSIPIIQVYKEIAICPLIGEIDDERANLLMETSLSRTKEAGIAYLILDLSGVTSVNTFVAQHLLNTAEALKIMGVKVIITGLSPAISTTIVELGIDLQSISITSSLHKAFVDLELFKK</sequence>
<dbReference type="Gene3D" id="3.30.750.24">
    <property type="entry name" value="STAS domain"/>
    <property type="match status" value="1"/>
</dbReference>
<feature type="domain" description="STAS" evidence="2">
    <location>
        <begin position="160"/>
        <end position="271"/>
    </location>
</feature>
<dbReference type="RefSeq" id="WP_283076081.1">
    <property type="nucleotide sequence ID" value="NZ_CP121671.1"/>
</dbReference>
<dbReference type="InterPro" id="IPR036513">
    <property type="entry name" value="STAS_dom_sf"/>
</dbReference>